<dbReference type="Proteomes" id="UP000504635">
    <property type="component" value="Unplaced"/>
</dbReference>
<sequence length="372" mass="42996">MQPHLDNLLIPAFLTKLWKMVNDSNTDSLICWNRAGNGFKIQNKTQFWYELLPLYYRHNNMSSFIRQLNMYGFHKVCTVESGCADVDKEEMEFCHTFFQREHPEDLKNIKRKGTITKFDEGQDVFKYNDLSRVLTDVKHLRGLQSGIVSQLSAMKQENTMLWKELALLRHKDMKQQQIVDKVIQFLVTLIQPNHNSRMGRGGKRIPLVLQDSPNKRLKIQQSIDCQPSIRSSPIEEFENYFHNRNDFLVPEDDVGQTFLNNIESSVTSNNGADNTSDYGESSDFSGLVGSLDKFNIPCKSTVKDASNTYNLESNQADMQVTTNNQIKLNSRDNLFHLDETESELEQLKNILNSYNTSDDNPLLNLLKDEHLE</sequence>
<reference evidence="10" key="1">
    <citation type="submission" date="2025-08" db="UniProtKB">
        <authorList>
            <consortium name="RefSeq"/>
        </authorList>
    </citation>
    <scope>IDENTIFICATION</scope>
    <source>
        <tissue evidence="10">Gonads</tissue>
    </source>
</reference>
<proteinExistence type="inferred from homology"/>
<accession>A0A6J2Y026</accession>
<dbReference type="GO" id="GO:0043565">
    <property type="term" value="F:sequence-specific DNA binding"/>
    <property type="evidence" value="ECO:0007669"/>
    <property type="project" value="InterPro"/>
</dbReference>
<evidence type="ECO:0000256" key="6">
    <source>
        <dbReference type="ARBA" id="ARBA00023242"/>
    </source>
</evidence>
<dbReference type="PANTHER" id="PTHR10015">
    <property type="entry name" value="HEAT SHOCK TRANSCRIPTION FACTOR"/>
    <property type="match status" value="1"/>
</dbReference>
<dbReference type="InterPro" id="IPR036390">
    <property type="entry name" value="WH_DNA-bd_sf"/>
</dbReference>
<dbReference type="InParanoid" id="A0A6J2Y026"/>
<dbReference type="GO" id="GO:0005634">
    <property type="term" value="C:nucleus"/>
    <property type="evidence" value="ECO:0007669"/>
    <property type="project" value="UniProtKB-SubCell"/>
</dbReference>
<evidence type="ECO:0000256" key="3">
    <source>
        <dbReference type="ARBA" id="ARBA00023015"/>
    </source>
</evidence>
<evidence type="ECO:0000256" key="5">
    <source>
        <dbReference type="ARBA" id="ARBA00023163"/>
    </source>
</evidence>
<dbReference type="Gene3D" id="1.10.10.10">
    <property type="entry name" value="Winged helix-like DNA-binding domain superfamily/Winged helix DNA-binding domain"/>
    <property type="match status" value="1"/>
</dbReference>
<comment type="subcellular location">
    <subcellularLocation>
        <location evidence="1">Nucleus</location>
    </subcellularLocation>
</comment>
<protein>
    <submittedName>
        <fullName evidence="10">Heat shock factor protein-like isoform X1</fullName>
    </submittedName>
</protein>
<dbReference type="Pfam" id="PF00447">
    <property type="entry name" value="HSF_DNA-bind"/>
    <property type="match status" value="1"/>
</dbReference>
<keyword evidence="4" id="KW-0238">DNA-binding</keyword>
<evidence type="ECO:0000313" key="10">
    <source>
        <dbReference type="RefSeq" id="XP_030756380.1"/>
    </source>
</evidence>
<dbReference type="PANTHER" id="PTHR10015:SF427">
    <property type="entry name" value="HEAT SHOCK FACTOR PROTEIN"/>
    <property type="match status" value="1"/>
</dbReference>
<name>A0A6J2Y026_SITOR</name>
<dbReference type="InterPro" id="IPR036388">
    <property type="entry name" value="WH-like_DNA-bd_sf"/>
</dbReference>
<dbReference type="GO" id="GO:0003700">
    <property type="term" value="F:DNA-binding transcription factor activity"/>
    <property type="evidence" value="ECO:0007669"/>
    <property type="project" value="InterPro"/>
</dbReference>
<dbReference type="SUPFAM" id="SSF46785">
    <property type="entry name" value="Winged helix' DNA-binding domain"/>
    <property type="match status" value="1"/>
</dbReference>
<dbReference type="GeneID" id="115882454"/>
<evidence type="ECO:0000256" key="7">
    <source>
        <dbReference type="RuleBase" id="RU004020"/>
    </source>
</evidence>
<organism evidence="9 10">
    <name type="scientific">Sitophilus oryzae</name>
    <name type="common">Rice weevil</name>
    <name type="synonym">Curculio oryzae</name>
    <dbReference type="NCBI Taxonomy" id="7048"/>
    <lineage>
        <taxon>Eukaryota</taxon>
        <taxon>Metazoa</taxon>
        <taxon>Ecdysozoa</taxon>
        <taxon>Arthropoda</taxon>
        <taxon>Hexapoda</taxon>
        <taxon>Insecta</taxon>
        <taxon>Pterygota</taxon>
        <taxon>Neoptera</taxon>
        <taxon>Endopterygota</taxon>
        <taxon>Coleoptera</taxon>
        <taxon>Polyphaga</taxon>
        <taxon>Cucujiformia</taxon>
        <taxon>Curculionidae</taxon>
        <taxon>Dryophthorinae</taxon>
        <taxon>Sitophilus</taxon>
    </lineage>
</organism>
<keyword evidence="6" id="KW-0539">Nucleus</keyword>
<evidence type="ECO:0000256" key="1">
    <source>
        <dbReference type="ARBA" id="ARBA00004123"/>
    </source>
</evidence>
<keyword evidence="3" id="KW-0805">Transcription regulation</keyword>
<keyword evidence="5" id="KW-0804">Transcription</keyword>
<keyword evidence="9" id="KW-1185">Reference proteome</keyword>
<evidence type="ECO:0000259" key="8">
    <source>
        <dbReference type="SMART" id="SM00415"/>
    </source>
</evidence>
<evidence type="ECO:0000313" key="9">
    <source>
        <dbReference type="Proteomes" id="UP000504635"/>
    </source>
</evidence>
<dbReference type="KEGG" id="soy:115882454"/>
<dbReference type="PRINTS" id="PR00056">
    <property type="entry name" value="HSFDOMAIN"/>
</dbReference>
<comment type="similarity">
    <text evidence="2 7">Belongs to the HSF family.</text>
</comment>
<evidence type="ECO:0000256" key="2">
    <source>
        <dbReference type="ARBA" id="ARBA00006403"/>
    </source>
</evidence>
<gene>
    <name evidence="10" type="primary">LOC115882454</name>
</gene>
<feature type="domain" description="HSF-type DNA-binding" evidence="8">
    <location>
        <begin position="9"/>
        <end position="112"/>
    </location>
</feature>
<evidence type="ECO:0000256" key="4">
    <source>
        <dbReference type="ARBA" id="ARBA00023125"/>
    </source>
</evidence>
<dbReference type="SMART" id="SM00415">
    <property type="entry name" value="HSF"/>
    <property type="match status" value="1"/>
</dbReference>
<dbReference type="AlphaFoldDB" id="A0A6J2Y026"/>
<dbReference type="RefSeq" id="XP_030756380.1">
    <property type="nucleotide sequence ID" value="XM_030900520.1"/>
</dbReference>
<dbReference type="OrthoDB" id="60033at2759"/>
<dbReference type="FunFam" id="1.10.10.10:FF:000027">
    <property type="entry name" value="Heat shock transcription factor 1"/>
    <property type="match status" value="1"/>
</dbReference>
<dbReference type="InterPro" id="IPR000232">
    <property type="entry name" value="HSF_DNA-bd"/>
</dbReference>